<accession>A0A4Y7PM72</accession>
<dbReference type="EMBL" id="ML170252">
    <property type="protein sequence ID" value="TDL16091.1"/>
    <property type="molecule type" value="Genomic_DNA"/>
</dbReference>
<organism evidence="1 2">
    <name type="scientific">Rickenella mellea</name>
    <dbReference type="NCBI Taxonomy" id="50990"/>
    <lineage>
        <taxon>Eukaryota</taxon>
        <taxon>Fungi</taxon>
        <taxon>Dikarya</taxon>
        <taxon>Basidiomycota</taxon>
        <taxon>Agaricomycotina</taxon>
        <taxon>Agaricomycetes</taxon>
        <taxon>Hymenochaetales</taxon>
        <taxon>Rickenellaceae</taxon>
        <taxon>Rickenella</taxon>
    </lineage>
</organism>
<gene>
    <name evidence="1" type="ORF">BD410DRAFT_650108</name>
</gene>
<reference evidence="1 2" key="1">
    <citation type="submission" date="2018-06" db="EMBL/GenBank/DDBJ databases">
        <title>A transcriptomic atlas of mushroom development highlights an independent origin of complex multicellularity.</title>
        <authorList>
            <consortium name="DOE Joint Genome Institute"/>
            <person name="Krizsan K."/>
            <person name="Almasi E."/>
            <person name="Merenyi Z."/>
            <person name="Sahu N."/>
            <person name="Viragh M."/>
            <person name="Koszo T."/>
            <person name="Mondo S."/>
            <person name="Kiss B."/>
            <person name="Balint B."/>
            <person name="Kues U."/>
            <person name="Barry K."/>
            <person name="Hegedus J.C."/>
            <person name="Henrissat B."/>
            <person name="Johnson J."/>
            <person name="Lipzen A."/>
            <person name="Ohm R."/>
            <person name="Nagy I."/>
            <person name="Pangilinan J."/>
            <person name="Yan J."/>
            <person name="Xiong Y."/>
            <person name="Grigoriev I.V."/>
            <person name="Hibbett D.S."/>
            <person name="Nagy L.G."/>
        </authorList>
    </citation>
    <scope>NUCLEOTIDE SEQUENCE [LARGE SCALE GENOMIC DNA]</scope>
    <source>
        <strain evidence="1 2">SZMC22713</strain>
    </source>
</reference>
<protein>
    <submittedName>
        <fullName evidence="1">Uncharacterized protein</fullName>
    </submittedName>
</protein>
<dbReference type="AlphaFoldDB" id="A0A4Y7PM72"/>
<evidence type="ECO:0000313" key="1">
    <source>
        <dbReference type="EMBL" id="TDL16091.1"/>
    </source>
</evidence>
<proteinExistence type="predicted"/>
<dbReference type="VEuPathDB" id="FungiDB:BD410DRAFT_650108"/>
<dbReference type="Proteomes" id="UP000294933">
    <property type="component" value="Unassembled WGS sequence"/>
</dbReference>
<name>A0A4Y7PM72_9AGAM</name>
<keyword evidence="2" id="KW-1185">Reference proteome</keyword>
<sequence length="91" mass="10732">MWGVRRWRLLSIQSLADAPHRHDSHRWLWTSFQRPRFVGYILWIQVFSAHHILGMSIESAHSTCQPLNLTVYGLPLFISGRLSYFTTLPRL</sequence>
<evidence type="ECO:0000313" key="2">
    <source>
        <dbReference type="Proteomes" id="UP000294933"/>
    </source>
</evidence>